<name>A0A4C1ZRY8_EUMVA</name>
<evidence type="ECO:0000256" key="1">
    <source>
        <dbReference type="SAM" id="MobiDB-lite"/>
    </source>
</evidence>
<gene>
    <name evidence="2" type="ORF">EVAR_68084_1</name>
</gene>
<comment type="caution">
    <text evidence="2">The sequence shown here is derived from an EMBL/GenBank/DDBJ whole genome shotgun (WGS) entry which is preliminary data.</text>
</comment>
<accession>A0A4C1ZRY8</accession>
<dbReference type="Proteomes" id="UP000299102">
    <property type="component" value="Unassembled WGS sequence"/>
</dbReference>
<feature type="compositionally biased region" description="Basic and acidic residues" evidence="1">
    <location>
        <begin position="124"/>
        <end position="136"/>
    </location>
</feature>
<keyword evidence="3" id="KW-1185">Reference proteome</keyword>
<feature type="region of interest" description="Disordered" evidence="1">
    <location>
        <begin position="121"/>
        <end position="153"/>
    </location>
</feature>
<evidence type="ECO:0000313" key="3">
    <source>
        <dbReference type="Proteomes" id="UP000299102"/>
    </source>
</evidence>
<protein>
    <submittedName>
        <fullName evidence="2">Uncharacterized protein</fullName>
    </submittedName>
</protein>
<organism evidence="2 3">
    <name type="scientific">Eumeta variegata</name>
    <name type="common">Bagworm moth</name>
    <name type="synonym">Eumeta japonica</name>
    <dbReference type="NCBI Taxonomy" id="151549"/>
    <lineage>
        <taxon>Eukaryota</taxon>
        <taxon>Metazoa</taxon>
        <taxon>Ecdysozoa</taxon>
        <taxon>Arthropoda</taxon>
        <taxon>Hexapoda</taxon>
        <taxon>Insecta</taxon>
        <taxon>Pterygota</taxon>
        <taxon>Neoptera</taxon>
        <taxon>Endopterygota</taxon>
        <taxon>Lepidoptera</taxon>
        <taxon>Glossata</taxon>
        <taxon>Ditrysia</taxon>
        <taxon>Tineoidea</taxon>
        <taxon>Psychidae</taxon>
        <taxon>Oiketicinae</taxon>
        <taxon>Eumeta</taxon>
    </lineage>
</organism>
<evidence type="ECO:0000313" key="2">
    <source>
        <dbReference type="EMBL" id="GBP89375.1"/>
    </source>
</evidence>
<dbReference type="AlphaFoldDB" id="A0A4C1ZRY8"/>
<sequence>MNAKEGAKRLLRERVEPQPLCKLRWSPSIGDNRNPRGIISALLASWIGMTYLIEERSDALKTNARRKVQDEIPKRLLQAFLERSTTFSERRLEKRNGRGARSPEGECRSLYALKLNDFPAPRVKRSEGDTGRRADEALEACLGRPPLQRRKKL</sequence>
<reference evidence="2 3" key="1">
    <citation type="journal article" date="2019" name="Commun. Biol.">
        <title>The bagworm genome reveals a unique fibroin gene that provides high tensile strength.</title>
        <authorList>
            <person name="Kono N."/>
            <person name="Nakamura H."/>
            <person name="Ohtoshi R."/>
            <person name="Tomita M."/>
            <person name="Numata K."/>
            <person name="Arakawa K."/>
        </authorList>
    </citation>
    <scope>NUCLEOTIDE SEQUENCE [LARGE SCALE GENOMIC DNA]</scope>
</reference>
<proteinExistence type="predicted"/>
<dbReference type="EMBL" id="BGZK01001997">
    <property type="protein sequence ID" value="GBP89375.1"/>
    <property type="molecule type" value="Genomic_DNA"/>
</dbReference>